<proteinExistence type="predicted"/>
<protein>
    <submittedName>
        <fullName evidence="1">Uncharacterized protein</fullName>
    </submittedName>
</protein>
<accession>A0AA91ZTY0</accession>
<comment type="caution">
    <text evidence="1">The sequence shown here is derived from an EMBL/GenBank/DDBJ whole genome shotgun (WGS) entry which is preliminary data.</text>
</comment>
<dbReference type="EMBL" id="NVOR01000021">
    <property type="protein sequence ID" value="PED83094.1"/>
    <property type="molecule type" value="Genomic_DNA"/>
</dbReference>
<gene>
    <name evidence="1" type="ORF">CON65_07830</name>
</gene>
<sequence length="62" mass="7501">MEIELFLGIFGQPKHSLRFYFCFHTWWHHGLMDLKNICSKSLGEKRIHNKIMNFICLNFLIC</sequence>
<reference evidence="1 2" key="1">
    <citation type="submission" date="2017-09" db="EMBL/GenBank/DDBJ databases">
        <title>Large-scale bioinformatics analysis of Bacillus genomes uncovers conserved roles of natural products in bacterial physiology.</title>
        <authorList>
            <consortium name="Agbiome Team Llc"/>
            <person name="Bleich R.M."/>
            <person name="Grubbs K.J."/>
            <person name="Santa Maria K.C."/>
            <person name="Allen S.E."/>
            <person name="Farag S."/>
            <person name="Shank E.A."/>
            <person name="Bowers A."/>
        </authorList>
    </citation>
    <scope>NUCLEOTIDE SEQUENCE [LARGE SCALE GENOMIC DNA]</scope>
    <source>
        <strain evidence="1 2">AFS092012</strain>
    </source>
</reference>
<organism evidence="1 2">
    <name type="scientific">Bacillus pseudomycoides</name>
    <dbReference type="NCBI Taxonomy" id="64104"/>
    <lineage>
        <taxon>Bacteria</taxon>
        <taxon>Bacillati</taxon>
        <taxon>Bacillota</taxon>
        <taxon>Bacilli</taxon>
        <taxon>Bacillales</taxon>
        <taxon>Bacillaceae</taxon>
        <taxon>Bacillus</taxon>
        <taxon>Bacillus cereus group</taxon>
    </lineage>
</organism>
<name>A0AA91ZTY0_9BACI</name>
<evidence type="ECO:0000313" key="1">
    <source>
        <dbReference type="EMBL" id="PED83094.1"/>
    </source>
</evidence>
<dbReference type="AlphaFoldDB" id="A0AA91ZTY0"/>
<evidence type="ECO:0000313" key="2">
    <source>
        <dbReference type="Proteomes" id="UP000221020"/>
    </source>
</evidence>
<dbReference type="Proteomes" id="UP000221020">
    <property type="component" value="Unassembled WGS sequence"/>
</dbReference>